<dbReference type="Proteomes" id="UP001262817">
    <property type="component" value="Unassembled WGS sequence"/>
</dbReference>
<keyword evidence="1" id="KW-1188">Viral release from host cell</keyword>
<dbReference type="EMBL" id="JARPXR010000009">
    <property type="protein sequence ID" value="MDT2584180.1"/>
    <property type="molecule type" value="Genomic_DNA"/>
</dbReference>
<gene>
    <name evidence="3" type="ORF">P7D17_08720</name>
</gene>
<dbReference type="PANTHER" id="PTHR39184:SF1">
    <property type="entry name" value="PBSX PHAGE TERMINASE LARGE SUBUNIT"/>
    <property type="match status" value="1"/>
</dbReference>
<dbReference type="InterPro" id="IPR027417">
    <property type="entry name" value="P-loop_NTPase"/>
</dbReference>
<evidence type="ECO:0000313" key="3">
    <source>
        <dbReference type="EMBL" id="MDT2584180.1"/>
    </source>
</evidence>
<proteinExistence type="predicted"/>
<dbReference type="Gene3D" id="3.40.50.300">
    <property type="entry name" value="P-loop containing nucleotide triphosphate hydrolases"/>
    <property type="match status" value="1"/>
</dbReference>
<dbReference type="InterPro" id="IPR052380">
    <property type="entry name" value="Viral_DNA_packaging_terminase"/>
</dbReference>
<dbReference type="Gene3D" id="3.30.420.280">
    <property type="match status" value="1"/>
</dbReference>
<organism evidence="3 4">
    <name type="scientific">Lactococcus petauri</name>
    <dbReference type="NCBI Taxonomy" id="1940789"/>
    <lineage>
        <taxon>Bacteria</taxon>
        <taxon>Bacillati</taxon>
        <taxon>Bacillota</taxon>
        <taxon>Bacilli</taxon>
        <taxon>Lactobacillales</taxon>
        <taxon>Streptococcaceae</taxon>
        <taxon>Lactococcus</taxon>
    </lineage>
</organism>
<name>A0AAJ2ITC8_9LACT</name>
<dbReference type="AlphaFoldDB" id="A0AAJ2ITC8"/>
<accession>A0AAJ2ITC8</accession>
<sequence length="415" mass="47521">MKLTKKQDRILRELNNNDDWHILINHGAKRSGKTVLDNLLFLKELARVRQIADEDGVDNPQYILAGFTLSNIRQNVILELINMGIDIKYDRYNNFKLLGVTVVQTSTGNVSGIGRIRGMTAYGAYINEASLCHREVFDEIIARCSGSGAHIICDTNPDHPEHWLKKDYIDNKDNPRIINHHFALDDNELLDPDYKRNVKLSTPQGMLYDRAIKGLWVSGKGSIYGLFDREKHYMPFPEMKSIHFERYVGGVDFGFSEGHNGVILVFGVKNDKYYLLEEHAYTGLYIDAWCDIALKLIDEYGDMPFFCDSARPEHVAKMRDKGIQAILANKKVLAGIEHISKLFYQSKLYISEDVKVFKKEIYNYVWNEKTGEPVKDNDDVMDAMRYALYTDSIVNSGTKVTADEGAEKIHKLSIY</sequence>
<dbReference type="InterPro" id="IPR006437">
    <property type="entry name" value="Phage_terminase_lsu"/>
</dbReference>
<dbReference type="Pfam" id="PF03237">
    <property type="entry name" value="Terminase_6N"/>
    <property type="match status" value="1"/>
</dbReference>
<comment type="caution">
    <text evidence="3">The sequence shown here is derived from an EMBL/GenBank/DDBJ whole genome shotgun (WGS) entry which is preliminary data.</text>
</comment>
<dbReference type="NCBIfam" id="TIGR01547">
    <property type="entry name" value="phage_term_2"/>
    <property type="match status" value="1"/>
</dbReference>
<evidence type="ECO:0000259" key="2">
    <source>
        <dbReference type="Pfam" id="PF17289"/>
    </source>
</evidence>
<dbReference type="PANTHER" id="PTHR39184">
    <property type="match status" value="1"/>
</dbReference>
<reference evidence="3" key="1">
    <citation type="submission" date="2023-03" db="EMBL/GenBank/DDBJ databases">
        <authorList>
            <person name="Shen W."/>
            <person name="Cai J."/>
        </authorList>
    </citation>
    <scope>NUCLEOTIDE SEQUENCE</scope>
    <source>
        <strain evidence="3">P86-2</strain>
    </source>
</reference>
<dbReference type="Pfam" id="PF17289">
    <property type="entry name" value="Terminase_6C"/>
    <property type="match status" value="1"/>
</dbReference>
<protein>
    <submittedName>
        <fullName evidence="3">PBSX family phage terminase large subunit</fullName>
    </submittedName>
</protein>
<evidence type="ECO:0000256" key="1">
    <source>
        <dbReference type="ARBA" id="ARBA00022612"/>
    </source>
</evidence>
<evidence type="ECO:0000313" key="4">
    <source>
        <dbReference type="Proteomes" id="UP001262817"/>
    </source>
</evidence>
<feature type="domain" description="Terminase large subunit gp17-like C-terminal" evidence="2">
    <location>
        <begin position="249"/>
        <end position="388"/>
    </location>
</feature>
<dbReference type="RefSeq" id="WP_311843074.1">
    <property type="nucleotide sequence ID" value="NZ_JARPXR010000009.1"/>
</dbReference>
<dbReference type="InterPro" id="IPR035421">
    <property type="entry name" value="Terminase_6C"/>
</dbReference>